<dbReference type="EMBL" id="JAYMYS010000006">
    <property type="protein sequence ID" value="KAK7388463.1"/>
    <property type="molecule type" value="Genomic_DNA"/>
</dbReference>
<keyword evidence="2" id="KW-1185">Reference proteome</keyword>
<protein>
    <submittedName>
        <fullName evidence="1">Uncharacterized protein</fullName>
    </submittedName>
</protein>
<gene>
    <name evidence="1" type="ORF">VNO78_23279</name>
</gene>
<comment type="caution">
    <text evidence="1">The sequence shown here is derived from an EMBL/GenBank/DDBJ whole genome shotgun (WGS) entry which is preliminary data.</text>
</comment>
<organism evidence="1 2">
    <name type="scientific">Psophocarpus tetragonolobus</name>
    <name type="common">Winged bean</name>
    <name type="synonym">Dolichos tetragonolobus</name>
    <dbReference type="NCBI Taxonomy" id="3891"/>
    <lineage>
        <taxon>Eukaryota</taxon>
        <taxon>Viridiplantae</taxon>
        <taxon>Streptophyta</taxon>
        <taxon>Embryophyta</taxon>
        <taxon>Tracheophyta</taxon>
        <taxon>Spermatophyta</taxon>
        <taxon>Magnoliopsida</taxon>
        <taxon>eudicotyledons</taxon>
        <taxon>Gunneridae</taxon>
        <taxon>Pentapetalae</taxon>
        <taxon>rosids</taxon>
        <taxon>fabids</taxon>
        <taxon>Fabales</taxon>
        <taxon>Fabaceae</taxon>
        <taxon>Papilionoideae</taxon>
        <taxon>50 kb inversion clade</taxon>
        <taxon>NPAAA clade</taxon>
        <taxon>indigoferoid/millettioid clade</taxon>
        <taxon>Phaseoleae</taxon>
        <taxon>Psophocarpus</taxon>
    </lineage>
</organism>
<dbReference type="Proteomes" id="UP001386955">
    <property type="component" value="Unassembled WGS sequence"/>
</dbReference>
<proteinExistence type="predicted"/>
<dbReference type="AlphaFoldDB" id="A0AAN9S395"/>
<reference evidence="1 2" key="1">
    <citation type="submission" date="2024-01" db="EMBL/GenBank/DDBJ databases">
        <title>The genomes of 5 underutilized Papilionoideae crops provide insights into root nodulation and disease resistanc.</title>
        <authorList>
            <person name="Jiang F."/>
        </authorList>
    </citation>
    <scope>NUCLEOTIDE SEQUENCE [LARGE SCALE GENOMIC DNA]</scope>
    <source>
        <strain evidence="1">DUOXIRENSHENG_FW03</strain>
        <tissue evidence="1">Leaves</tissue>
    </source>
</reference>
<accession>A0AAN9S395</accession>
<sequence length="74" mass="8496">MVDRAVYTEMRAYGKTLHMHIFISMLHNCILLSYRCVDLTANDATILCNMQYYSAQFDAMISGLVEHGSDIIQF</sequence>
<name>A0AAN9S395_PSOTE</name>
<evidence type="ECO:0000313" key="1">
    <source>
        <dbReference type="EMBL" id="KAK7388463.1"/>
    </source>
</evidence>
<evidence type="ECO:0000313" key="2">
    <source>
        <dbReference type="Proteomes" id="UP001386955"/>
    </source>
</evidence>